<evidence type="ECO:0000313" key="3">
    <source>
        <dbReference type="EMBL" id="CAH9057181.1"/>
    </source>
</evidence>
<dbReference type="Proteomes" id="UP001152467">
    <property type="component" value="Unassembled WGS sequence"/>
</dbReference>
<evidence type="ECO:0000313" key="5">
    <source>
        <dbReference type="Proteomes" id="UP001152485"/>
    </source>
</evidence>
<keyword evidence="1" id="KW-0732">Signal</keyword>
<evidence type="ECO:0000313" key="2">
    <source>
        <dbReference type="EMBL" id="CAH9051669.1"/>
    </source>
</evidence>
<dbReference type="Proteomes" id="UP001152485">
    <property type="component" value="Unassembled WGS sequence"/>
</dbReference>
<reference evidence="2 5" key="1">
    <citation type="submission" date="2022-07" db="EMBL/GenBank/DDBJ databases">
        <authorList>
            <person name="Criscuolo A."/>
        </authorList>
    </citation>
    <scope>NUCLEOTIDE SEQUENCE</scope>
    <source>
        <strain evidence="5">CIP 111951</strain>
        <strain evidence="2">CIP111854</strain>
        <strain evidence="3">CIP111951</strain>
    </source>
</reference>
<dbReference type="EMBL" id="CAMAPC010000002">
    <property type="protein sequence ID" value="CAH9051669.1"/>
    <property type="molecule type" value="Genomic_DNA"/>
</dbReference>
<evidence type="ECO:0000313" key="4">
    <source>
        <dbReference type="Proteomes" id="UP001152467"/>
    </source>
</evidence>
<name>A0A9W4QT13_9GAMM</name>
<comment type="caution">
    <text evidence="2">The sequence shown here is derived from an EMBL/GenBank/DDBJ whole genome shotgun (WGS) entry which is preliminary data.</text>
</comment>
<keyword evidence="4" id="KW-1185">Reference proteome</keyword>
<organism evidence="2 4">
    <name type="scientific">Pseudoalteromonas holothuriae</name>
    <dbReference type="NCBI Taxonomy" id="2963714"/>
    <lineage>
        <taxon>Bacteria</taxon>
        <taxon>Pseudomonadati</taxon>
        <taxon>Pseudomonadota</taxon>
        <taxon>Gammaproteobacteria</taxon>
        <taxon>Alteromonadales</taxon>
        <taxon>Pseudoalteromonadaceae</taxon>
        <taxon>Pseudoalteromonas</taxon>
    </lineage>
</organism>
<dbReference type="AlphaFoldDB" id="A0A9W4QT13"/>
<gene>
    <name evidence="2" type="ORF">PSECIP111854_00802</name>
    <name evidence="3" type="ORF">PSECIP111951_01614</name>
</gene>
<dbReference type="Gene3D" id="3.40.710.10">
    <property type="entry name" value="DD-peptidase/beta-lactamase superfamily"/>
    <property type="match status" value="1"/>
</dbReference>
<dbReference type="SUPFAM" id="SSF56601">
    <property type="entry name" value="beta-lactamase/transpeptidase-like"/>
    <property type="match status" value="1"/>
</dbReference>
<proteinExistence type="predicted"/>
<protein>
    <recommendedName>
        <fullName evidence="6">Beta-lactamase-related domain-containing protein</fullName>
    </recommendedName>
</protein>
<dbReference type="RefSeq" id="WP_261592773.1">
    <property type="nucleotide sequence ID" value="NZ_CAMAPC010000002.1"/>
</dbReference>
<dbReference type="EMBL" id="CAMAPD010000006">
    <property type="protein sequence ID" value="CAH9057181.1"/>
    <property type="molecule type" value="Genomic_DNA"/>
</dbReference>
<feature type="chain" id="PRO_5040754167" description="Beta-lactamase-related domain-containing protein" evidence="1">
    <location>
        <begin position="21"/>
        <end position="81"/>
    </location>
</feature>
<evidence type="ECO:0000256" key="1">
    <source>
        <dbReference type="SAM" id="SignalP"/>
    </source>
</evidence>
<feature type="signal peptide" evidence="1">
    <location>
        <begin position="1"/>
        <end position="20"/>
    </location>
</feature>
<sequence>MPIIGLTLFALTFISTLASANNAFIEKEINAYMKANNVPALSVGIIENGKVTLKQAYGVYKRENSAPITLIACSKLTPKQK</sequence>
<dbReference type="InterPro" id="IPR012338">
    <property type="entry name" value="Beta-lactam/transpept-like"/>
</dbReference>
<evidence type="ECO:0008006" key="6">
    <source>
        <dbReference type="Google" id="ProtNLM"/>
    </source>
</evidence>
<accession>A0A9W4QT13</accession>